<gene>
    <name evidence="1" type="ORF">BpHYR1_010343</name>
</gene>
<reference evidence="1 2" key="1">
    <citation type="journal article" date="2018" name="Sci. Rep.">
        <title>Genomic signatures of local adaptation to the degree of environmental predictability in rotifers.</title>
        <authorList>
            <person name="Franch-Gras L."/>
            <person name="Hahn C."/>
            <person name="Garcia-Roger E.M."/>
            <person name="Carmona M.J."/>
            <person name="Serra M."/>
            <person name="Gomez A."/>
        </authorList>
    </citation>
    <scope>NUCLEOTIDE SEQUENCE [LARGE SCALE GENOMIC DNA]</scope>
    <source>
        <strain evidence="1">HYR1</strain>
    </source>
</reference>
<keyword evidence="2" id="KW-1185">Reference proteome</keyword>
<proteinExistence type="predicted"/>
<protein>
    <submittedName>
        <fullName evidence="1">Uncharacterized protein</fullName>
    </submittedName>
</protein>
<evidence type="ECO:0000313" key="1">
    <source>
        <dbReference type="EMBL" id="RNA17190.1"/>
    </source>
</evidence>
<dbReference type="Proteomes" id="UP000276133">
    <property type="component" value="Unassembled WGS sequence"/>
</dbReference>
<comment type="caution">
    <text evidence="1">The sequence shown here is derived from an EMBL/GenBank/DDBJ whole genome shotgun (WGS) entry which is preliminary data.</text>
</comment>
<evidence type="ECO:0000313" key="2">
    <source>
        <dbReference type="Proteomes" id="UP000276133"/>
    </source>
</evidence>
<dbReference type="AlphaFoldDB" id="A0A3M7R0S6"/>
<organism evidence="1 2">
    <name type="scientific">Brachionus plicatilis</name>
    <name type="common">Marine rotifer</name>
    <name type="synonym">Brachionus muelleri</name>
    <dbReference type="NCBI Taxonomy" id="10195"/>
    <lineage>
        <taxon>Eukaryota</taxon>
        <taxon>Metazoa</taxon>
        <taxon>Spiralia</taxon>
        <taxon>Gnathifera</taxon>
        <taxon>Rotifera</taxon>
        <taxon>Eurotatoria</taxon>
        <taxon>Monogononta</taxon>
        <taxon>Pseudotrocha</taxon>
        <taxon>Ploima</taxon>
        <taxon>Brachionidae</taxon>
        <taxon>Brachionus</taxon>
    </lineage>
</organism>
<dbReference type="EMBL" id="REGN01004505">
    <property type="protein sequence ID" value="RNA17190.1"/>
    <property type="molecule type" value="Genomic_DNA"/>
</dbReference>
<name>A0A3M7R0S6_BRAPC</name>
<accession>A0A3M7R0S6</accession>
<sequence length="113" mass="13306">MMSANTEKLSENINDYYLQIDKQVNTERVKFDRIKIERKKNDNMMRLNNSYLNNAKCYTSGNIVGEEYAVKFLCQEDRIHCNSVWSDLQIKEKRRKLKESTLARSKLISCCSA</sequence>